<reference evidence="4" key="1">
    <citation type="submission" date="2015-07" db="EMBL/GenBank/DDBJ databases">
        <title>Draft Genome Sequence of Oceanobacillus picturae Heshi-B3 that Was Isolated from Fermented Rice Bran with Aging Salted Mackerel, Which Was Named Heshiko as Traditional Fermented Seafood in Japan.</title>
        <authorList>
            <person name="Akuzawa S."/>
            <person name="Nakagawa J."/>
            <person name="Kanekatsu T."/>
            <person name="Kanesaki Y."/>
            <person name="Suzuki T."/>
        </authorList>
    </citation>
    <scope>NUCLEOTIDE SEQUENCE [LARGE SCALE GENOMIC DNA]</scope>
    <source>
        <strain evidence="4">Heshi-B3</strain>
    </source>
</reference>
<evidence type="ECO:0000313" key="3">
    <source>
        <dbReference type="EMBL" id="GAQ19148.1"/>
    </source>
</evidence>
<protein>
    <submittedName>
        <fullName evidence="3">CAAX prenyl protease-related protein</fullName>
    </submittedName>
</protein>
<reference evidence="3 4" key="2">
    <citation type="journal article" date="2016" name="Genome Announc.">
        <title>Draft Genome Sequence of Oceanobacillus picturae Heshi-B3, Isolated from Fermented Rice Bran in a Traditional Japanese Seafood Dish.</title>
        <authorList>
            <person name="Akuzawa S."/>
            <person name="Nagaoka J."/>
            <person name="Kanekatsu M."/>
            <person name="Kanesaki Y."/>
            <person name="Suzuki T."/>
        </authorList>
    </citation>
    <scope>NUCLEOTIDE SEQUENCE [LARGE SCALE GENOMIC DNA]</scope>
    <source>
        <strain evidence="3 4">Heshi-B3</strain>
    </source>
</reference>
<dbReference type="AlphaFoldDB" id="A0A0U9HJN9"/>
<comment type="caution">
    <text evidence="3">The sequence shown here is derived from an EMBL/GenBank/DDBJ whole genome shotgun (WGS) entry which is preliminary data.</text>
</comment>
<feature type="transmembrane region" description="Helical" evidence="1">
    <location>
        <begin position="194"/>
        <end position="213"/>
    </location>
</feature>
<dbReference type="RefSeq" id="WP_058950899.1">
    <property type="nucleotide sequence ID" value="NZ_BBXV01000040.1"/>
</dbReference>
<keyword evidence="1" id="KW-0812">Transmembrane</keyword>
<dbReference type="Proteomes" id="UP000052946">
    <property type="component" value="Unassembled WGS sequence"/>
</dbReference>
<keyword evidence="1" id="KW-0472">Membrane</keyword>
<dbReference type="OrthoDB" id="2194912at2"/>
<keyword evidence="1" id="KW-1133">Transmembrane helix</keyword>
<sequence length="237" mass="27045">MPKRYWWVIISYIIMQFSGILMAPLLLVTFEITRYQAVTYWAIISFILGLIVVLLLLRKDMQMTRSHEASRVGVAVAWSIIGVFMAYFSQGIAAMLEMQIFGIDPGSENTQNIMNIARATPLFLLVPAIIAPVLEEIIFRKIIFGQLYMRTNFFIAALISAFIFGIIHGEPQHILVYGSMGLVFAFLYVKTKRILVPIFVHAAMNTIVVLLQYNLTPEDIERMQKQLQDLQAIIFGF</sequence>
<evidence type="ECO:0000259" key="2">
    <source>
        <dbReference type="Pfam" id="PF02517"/>
    </source>
</evidence>
<name>A0A0U9HJN9_9BACI</name>
<evidence type="ECO:0000256" key="1">
    <source>
        <dbReference type="SAM" id="Phobius"/>
    </source>
</evidence>
<dbReference type="GO" id="GO:0080120">
    <property type="term" value="P:CAAX-box protein maturation"/>
    <property type="evidence" value="ECO:0007669"/>
    <property type="project" value="UniProtKB-ARBA"/>
</dbReference>
<evidence type="ECO:0000313" key="4">
    <source>
        <dbReference type="Proteomes" id="UP000052946"/>
    </source>
</evidence>
<dbReference type="PANTHER" id="PTHR36435">
    <property type="entry name" value="SLR1288 PROTEIN"/>
    <property type="match status" value="1"/>
</dbReference>
<dbReference type="GO" id="GO:0004175">
    <property type="term" value="F:endopeptidase activity"/>
    <property type="evidence" value="ECO:0007669"/>
    <property type="project" value="UniProtKB-ARBA"/>
</dbReference>
<feature type="transmembrane region" description="Helical" evidence="1">
    <location>
        <begin position="173"/>
        <end position="189"/>
    </location>
</feature>
<keyword evidence="3" id="KW-0645">Protease</keyword>
<feature type="transmembrane region" description="Helical" evidence="1">
    <location>
        <begin position="147"/>
        <end position="167"/>
    </location>
</feature>
<dbReference type="InterPro" id="IPR052710">
    <property type="entry name" value="CAAX_protease"/>
</dbReference>
<organism evidence="3 4">
    <name type="scientific">Oceanobacillus picturae</name>
    <dbReference type="NCBI Taxonomy" id="171693"/>
    <lineage>
        <taxon>Bacteria</taxon>
        <taxon>Bacillati</taxon>
        <taxon>Bacillota</taxon>
        <taxon>Bacilli</taxon>
        <taxon>Bacillales</taxon>
        <taxon>Bacillaceae</taxon>
        <taxon>Oceanobacillus</taxon>
    </lineage>
</organism>
<proteinExistence type="predicted"/>
<accession>A0A0U9HJN9</accession>
<feature type="transmembrane region" description="Helical" evidence="1">
    <location>
        <begin position="5"/>
        <end position="26"/>
    </location>
</feature>
<dbReference type="EMBL" id="BBXV01000040">
    <property type="protein sequence ID" value="GAQ19148.1"/>
    <property type="molecule type" value="Genomic_DNA"/>
</dbReference>
<keyword evidence="3" id="KW-0378">Hydrolase</keyword>
<gene>
    <name evidence="3" type="ORF">OPHB3_3107</name>
</gene>
<feature type="transmembrane region" description="Helical" evidence="1">
    <location>
        <begin position="116"/>
        <end position="135"/>
    </location>
</feature>
<feature type="domain" description="CAAX prenyl protease 2/Lysostaphin resistance protein A-like" evidence="2">
    <location>
        <begin position="120"/>
        <end position="207"/>
    </location>
</feature>
<dbReference type="InterPro" id="IPR003675">
    <property type="entry name" value="Rce1/LyrA-like_dom"/>
</dbReference>
<dbReference type="GO" id="GO:0006508">
    <property type="term" value="P:proteolysis"/>
    <property type="evidence" value="ECO:0007669"/>
    <property type="project" value="UniProtKB-KW"/>
</dbReference>
<dbReference type="PANTHER" id="PTHR36435:SF6">
    <property type="entry name" value="ABORTIVE INFECTION PROTEIN"/>
    <property type="match status" value="1"/>
</dbReference>
<dbReference type="Pfam" id="PF02517">
    <property type="entry name" value="Rce1-like"/>
    <property type="match status" value="1"/>
</dbReference>
<feature type="transmembrane region" description="Helical" evidence="1">
    <location>
        <begin position="38"/>
        <end position="57"/>
    </location>
</feature>
<feature type="transmembrane region" description="Helical" evidence="1">
    <location>
        <begin position="69"/>
        <end position="96"/>
    </location>
</feature>